<dbReference type="InterPro" id="IPR013783">
    <property type="entry name" value="Ig-like_fold"/>
</dbReference>
<reference evidence="6" key="2">
    <citation type="submission" date="2025-08" db="UniProtKB">
        <authorList>
            <consortium name="Ensembl"/>
        </authorList>
    </citation>
    <scope>IDENTIFICATION</scope>
</reference>
<dbReference type="AlphaFoldDB" id="A0A3P9CR09"/>
<keyword evidence="3" id="KW-0732">Signal</keyword>
<accession>A0A3P9CR09</accession>
<evidence type="ECO:0000256" key="1">
    <source>
        <dbReference type="ARBA" id="ARBA00022737"/>
    </source>
</evidence>
<evidence type="ECO:0000256" key="2">
    <source>
        <dbReference type="ARBA" id="ARBA00023319"/>
    </source>
</evidence>
<dbReference type="SUPFAM" id="SSF49265">
    <property type="entry name" value="Fibronectin type III"/>
    <property type="match status" value="2"/>
</dbReference>
<name>A0A3P9CR09_9CICH</name>
<dbReference type="Gene3D" id="2.60.40.10">
    <property type="entry name" value="Immunoglobulins"/>
    <property type="match status" value="8"/>
</dbReference>
<feature type="domain" description="Fibronectin type-III" evidence="5">
    <location>
        <begin position="646"/>
        <end position="736"/>
    </location>
</feature>
<feature type="signal peptide" evidence="3">
    <location>
        <begin position="1"/>
        <end position="26"/>
    </location>
</feature>
<keyword evidence="2" id="KW-0393">Immunoglobulin domain</keyword>
<dbReference type="Pfam" id="PF07679">
    <property type="entry name" value="I-set"/>
    <property type="match status" value="5"/>
</dbReference>
<dbReference type="GO" id="GO:0055013">
    <property type="term" value="P:cardiac muscle cell development"/>
    <property type="evidence" value="ECO:0007669"/>
    <property type="project" value="UniProtKB-ARBA"/>
</dbReference>
<dbReference type="SMART" id="SM00409">
    <property type="entry name" value="IG"/>
    <property type="match status" value="4"/>
</dbReference>
<dbReference type="InterPro" id="IPR007110">
    <property type="entry name" value="Ig-like_dom"/>
</dbReference>
<dbReference type="CDD" id="cd00096">
    <property type="entry name" value="Ig"/>
    <property type="match status" value="2"/>
</dbReference>
<keyword evidence="7" id="KW-1185">Reference proteome</keyword>
<dbReference type="PROSITE" id="PS50853">
    <property type="entry name" value="FN3"/>
    <property type="match status" value="3"/>
</dbReference>
<dbReference type="SMART" id="SM00060">
    <property type="entry name" value="FN3"/>
    <property type="match status" value="3"/>
</dbReference>
<feature type="chain" id="PRO_5018156573" evidence="3">
    <location>
        <begin position="27"/>
        <end position="767"/>
    </location>
</feature>
<dbReference type="PANTHER" id="PTHR13817:SF151">
    <property type="entry name" value="TITIN"/>
    <property type="match status" value="1"/>
</dbReference>
<evidence type="ECO:0000259" key="5">
    <source>
        <dbReference type="PROSITE" id="PS50853"/>
    </source>
</evidence>
<evidence type="ECO:0000313" key="6">
    <source>
        <dbReference type="Ensembl" id="ENSMZEP00005024780.1"/>
    </source>
</evidence>
<dbReference type="SUPFAM" id="SSF48726">
    <property type="entry name" value="Immunoglobulin"/>
    <property type="match status" value="5"/>
</dbReference>
<dbReference type="InterPro" id="IPR050964">
    <property type="entry name" value="Striated_Muscle_Regulatory"/>
</dbReference>
<dbReference type="InterPro" id="IPR036116">
    <property type="entry name" value="FN3_sf"/>
</dbReference>
<feature type="domain" description="Ig-like" evidence="4">
    <location>
        <begin position="129"/>
        <end position="209"/>
    </location>
</feature>
<dbReference type="GO" id="GO:0031430">
    <property type="term" value="C:M band"/>
    <property type="evidence" value="ECO:0007669"/>
    <property type="project" value="TreeGrafter"/>
</dbReference>
<reference evidence="6 7" key="1">
    <citation type="journal article" date="2014" name="Nature">
        <title>The genomic substrate for adaptive radiation in African cichlid fish.</title>
        <authorList>
            <person name="Brawand D."/>
            <person name="Wagner C.E."/>
            <person name="Li Y.I."/>
            <person name="Malinsky M."/>
            <person name="Keller I."/>
            <person name="Fan S."/>
            <person name="Simakov O."/>
            <person name="Ng A.Y."/>
            <person name="Lim Z.W."/>
            <person name="Bezault E."/>
            <person name="Turner-Maier J."/>
            <person name="Johnson J."/>
            <person name="Alcazar R."/>
            <person name="Noh H.J."/>
            <person name="Russell P."/>
            <person name="Aken B."/>
            <person name="Alfoldi J."/>
            <person name="Amemiya C."/>
            <person name="Azzouzi N."/>
            <person name="Baroiller J.F."/>
            <person name="Barloy-Hubler F."/>
            <person name="Berlin A."/>
            <person name="Bloomquist R."/>
            <person name="Carleton K.L."/>
            <person name="Conte M.A."/>
            <person name="D'Cotta H."/>
            <person name="Eshel O."/>
            <person name="Gaffney L."/>
            <person name="Galibert F."/>
            <person name="Gante H.F."/>
            <person name="Gnerre S."/>
            <person name="Greuter L."/>
            <person name="Guyon R."/>
            <person name="Haddad N.S."/>
            <person name="Haerty W."/>
            <person name="Harris R.M."/>
            <person name="Hofmann H.A."/>
            <person name="Hourlier T."/>
            <person name="Hulata G."/>
            <person name="Jaffe D.B."/>
            <person name="Lara M."/>
            <person name="Lee A.P."/>
            <person name="MacCallum I."/>
            <person name="Mwaiko S."/>
            <person name="Nikaido M."/>
            <person name="Nishihara H."/>
            <person name="Ozouf-Costaz C."/>
            <person name="Penman D.J."/>
            <person name="Przybylski D."/>
            <person name="Rakotomanga M."/>
            <person name="Renn S.C.P."/>
            <person name="Ribeiro F.J."/>
            <person name="Ron M."/>
            <person name="Salzburger W."/>
            <person name="Sanchez-Pulido L."/>
            <person name="Santos M.E."/>
            <person name="Searle S."/>
            <person name="Sharpe T."/>
            <person name="Swofford R."/>
            <person name="Tan F.J."/>
            <person name="Williams L."/>
            <person name="Young S."/>
            <person name="Yin S."/>
            <person name="Okada N."/>
            <person name="Kocher T.D."/>
            <person name="Miska E.A."/>
            <person name="Lander E.S."/>
            <person name="Venkatesh B."/>
            <person name="Fernald R.D."/>
            <person name="Meyer A."/>
            <person name="Ponting C.P."/>
            <person name="Streelman J.T."/>
            <person name="Lindblad-Toh K."/>
            <person name="Seehausen O."/>
            <person name="Di Palma F."/>
        </authorList>
    </citation>
    <scope>NUCLEOTIDE SEQUENCE</scope>
</reference>
<dbReference type="GeneTree" id="ENSGT01110000267173"/>
<dbReference type="PANTHER" id="PTHR13817">
    <property type="entry name" value="TITIN"/>
    <property type="match status" value="1"/>
</dbReference>
<evidence type="ECO:0000256" key="3">
    <source>
        <dbReference type="SAM" id="SignalP"/>
    </source>
</evidence>
<dbReference type="Ensembl" id="ENSMZET00005025589.1">
    <property type="protein sequence ID" value="ENSMZEP00005024780.1"/>
    <property type="gene ID" value="ENSMZEG00005018498.1"/>
</dbReference>
<feature type="domain" description="Ig-like" evidence="4">
    <location>
        <begin position="258"/>
        <end position="346"/>
    </location>
</feature>
<evidence type="ECO:0000259" key="4">
    <source>
        <dbReference type="PROSITE" id="PS50835"/>
    </source>
</evidence>
<dbReference type="InterPro" id="IPR003599">
    <property type="entry name" value="Ig_sub"/>
</dbReference>
<dbReference type="InterPro" id="IPR013098">
    <property type="entry name" value="Ig_I-set"/>
</dbReference>
<feature type="domain" description="Fibronectin type-III" evidence="5">
    <location>
        <begin position="446"/>
        <end position="543"/>
    </location>
</feature>
<dbReference type="FunFam" id="2.60.40.10:FF:001272">
    <property type="entry name" value="titin isoform X1"/>
    <property type="match status" value="1"/>
</dbReference>
<dbReference type="InterPro" id="IPR003961">
    <property type="entry name" value="FN3_dom"/>
</dbReference>
<dbReference type="SMART" id="SM00408">
    <property type="entry name" value="IGc2"/>
    <property type="match status" value="4"/>
</dbReference>
<feature type="domain" description="Fibronectin type-III" evidence="5">
    <location>
        <begin position="548"/>
        <end position="643"/>
    </location>
</feature>
<dbReference type="FunFam" id="2.60.40.10:FF:000135">
    <property type="entry name" value="Titin a"/>
    <property type="match status" value="1"/>
</dbReference>
<dbReference type="PRINTS" id="PR00014">
    <property type="entry name" value="FNTYPEIII"/>
</dbReference>
<protein>
    <submittedName>
        <fullName evidence="6">Uncharacterized protein</fullName>
    </submittedName>
</protein>
<dbReference type="FunFam" id="2.60.40.10:FF:000107">
    <property type="entry name" value="Myosin, light chain kinase a"/>
    <property type="match status" value="1"/>
</dbReference>
<dbReference type="FunFam" id="2.60.40.10:FF:000022">
    <property type="entry name" value="Cardiac titin"/>
    <property type="match status" value="2"/>
</dbReference>
<dbReference type="InterPro" id="IPR003598">
    <property type="entry name" value="Ig_sub2"/>
</dbReference>
<dbReference type="InterPro" id="IPR036179">
    <property type="entry name" value="Ig-like_dom_sf"/>
</dbReference>
<dbReference type="CDD" id="cd00063">
    <property type="entry name" value="FN3"/>
    <property type="match status" value="3"/>
</dbReference>
<sequence length="767" mass="85457">MCSCPKACRSDLIYSVSLCFLAFAHTEPPYFTESLEPMEVTAGDAVCLKCQVAGTPEIKVSWFKADGKVRSSPTCKLEYTKGVACLKLSKATKSDIGEYTCKAENRIGSFSRLLNLYLCKNHWLFRLMSPVRFECRVAGSLPIEVSWLKDGKPLSQGEEFSMLYDDNTAVLQINNSEMRHSGEYTCVATNISWFKDDMEIQSSDKYDISFKSNVAVLCIKNSQVIDSGRYSCQASNEAGKASCDISTVSKLNAGDYLCKATNEAGSEFCKAKVTVKEGTATFIAKVGGDPIPSVKWMKGKWRQVTHGGRISIEQKGQEAKLEIKEVTKSDSGQYRCVASNKHGEIEYPYFTVKLQDYTAVEKDEVVLDCELSKDVDVMWYHNEAEIKASKTVNIKAEGKRRVLIIKRVGDKDKGQYLCDCGTDKTTATLHIEESEFIFSPPGIPSPPIELHVTGASRDFLAIAWKPPQTDGGAPVRGYHIEMCEAGTEKWMRVNSRPVKELKYRVEEGVTPEKEYILRVRAVNAIGESEPSDISENVFPCRPITVPSPPVNPKVKDYSRATADLVWTKPTKDGGSPILGYTVEMKKASAEEWKKVNLDDLIKQCAYRVKGLEEGVTYRFRVFASNMIGDGEPREIPESVTAQDILIPPEIEMEATCRDCVTVRNDGGKSITGYILERKEKRAVRWVPCTKSPISERRMKVTNLIPNHEYQFRVRAENDVGLGDPSKPCRPVAAKDPIGEFAVTTLLLRSSSGGVVLFCFFVVELKNM</sequence>
<dbReference type="GO" id="GO:0003007">
    <property type="term" value="P:heart morphogenesis"/>
    <property type="evidence" value="ECO:0007669"/>
    <property type="project" value="UniProtKB-ARBA"/>
</dbReference>
<feature type="domain" description="Ig-like" evidence="4">
    <location>
        <begin position="348"/>
        <end position="428"/>
    </location>
</feature>
<keyword evidence="1" id="KW-0677">Repeat</keyword>
<dbReference type="Pfam" id="PF00041">
    <property type="entry name" value="fn3"/>
    <property type="match status" value="3"/>
</dbReference>
<dbReference type="Proteomes" id="UP000265160">
    <property type="component" value="LG16"/>
</dbReference>
<dbReference type="FunFam" id="2.60.40.10:FF:000214">
    <property type="entry name" value="titin isoform X1"/>
    <property type="match status" value="1"/>
</dbReference>
<feature type="domain" description="Ig-like" evidence="4">
    <location>
        <begin position="29"/>
        <end position="117"/>
    </location>
</feature>
<dbReference type="FunFam" id="2.60.40.10:FF:000084">
    <property type="entry name" value="Myosin binding protein C, slow type"/>
    <property type="match status" value="1"/>
</dbReference>
<reference evidence="6" key="3">
    <citation type="submission" date="2025-09" db="UniProtKB">
        <authorList>
            <consortium name="Ensembl"/>
        </authorList>
    </citation>
    <scope>IDENTIFICATION</scope>
</reference>
<dbReference type="STRING" id="106582.ENSMZEP00005024780"/>
<organism evidence="6 7">
    <name type="scientific">Maylandia zebra</name>
    <name type="common">zebra mbuna</name>
    <dbReference type="NCBI Taxonomy" id="106582"/>
    <lineage>
        <taxon>Eukaryota</taxon>
        <taxon>Metazoa</taxon>
        <taxon>Chordata</taxon>
        <taxon>Craniata</taxon>
        <taxon>Vertebrata</taxon>
        <taxon>Euteleostomi</taxon>
        <taxon>Actinopterygii</taxon>
        <taxon>Neopterygii</taxon>
        <taxon>Teleostei</taxon>
        <taxon>Neoteleostei</taxon>
        <taxon>Acanthomorphata</taxon>
        <taxon>Ovalentaria</taxon>
        <taxon>Cichlomorphae</taxon>
        <taxon>Cichliformes</taxon>
        <taxon>Cichlidae</taxon>
        <taxon>African cichlids</taxon>
        <taxon>Pseudocrenilabrinae</taxon>
        <taxon>Haplochromini</taxon>
        <taxon>Maylandia</taxon>
        <taxon>Maylandia zebra complex</taxon>
    </lineage>
</organism>
<evidence type="ECO:0000313" key="7">
    <source>
        <dbReference type="Proteomes" id="UP000265160"/>
    </source>
</evidence>
<proteinExistence type="predicted"/>
<dbReference type="PROSITE" id="PS50835">
    <property type="entry name" value="IG_LIKE"/>
    <property type="match status" value="4"/>
</dbReference>
<dbReference type="GO" id="GO:0045214">
    <property type="term" value="P:sarcomere organization"/>
    <property type="evidence" value="ECO:0007669"/>
    <property type="project" value="TreeGrafter"/>
</dbReference>